<organism evidence="5 6">
    <name type="scientific">Paragonimus heterotremus</name>
    <dbReference type="NCBI Taxonomy" id="100268"/>
    <lineage>
        <taxon>Eukaryota</taxon>
        <taxon>Metazoa</taxon>
        <taxon>Spiralia</taxon>
        <taxon>Lophotrochozoa</taxon>
        <taxon>Platyhelminthes</taxon>
        <taxon>Trematoda</taxon>
        <taxon>Digenea</taxon>
        <taxon>Plagiorchiida</taxon>
        <taxon>Troglotremata</taxon>
        <taxon>Troglotrematidae</taxon>
        <taxon>Paragonimus</taxon>
    </lineage>
</organism>
<accession>A0A8J4WRV6</accession>
<dbReference type="PROSITE" id="PS51957">
    <property type="entry name" value="LID"/>
    <property type="match status" value="1"/>
</dbReference>
<comment type="caution">
    <text evidence="5">The sequence shown here is derived from an EMBL/GenBank/DDBJ whole genome shotgun (WGS) entry which is preliminary data.</text>
</comment>
<dbReference type="AlphaFoldDB" id="A0A8J4WRV6"/>
<keyword evidence="6" id="KW-1185">Reference proteome</keyword>
<feature type="compositionally biased region" description="Polar residues" evidence="3">
    <location>
        <begin position="536"/>
        <end position="559"/>
    </location>
</feature>
<dbReference type="Pfam" id="PF17916">
    <property type="entry name" value="LID"/>
    <property type="match status" value="1"/>
</dbReference>
<dbReference type="InterPro" id="IPR041363">
    <property type="entry name" value="LID"/>
</dbReference>
<dbReference type="PANTHER" id="PTHR10378">
    <property type="entry name" value="LIM DOMAIN-BINDING PROTEIN"/>
    <property type="match status" value="1"/>
</dbReference>
<feature type="compositionally biased region" description="Low complexity" evidence="3">
    <location>
        <begin position="346"/>
        <end position="359"/>
    </location>
</feature>
<protein>
    <recommendedName>
        <fullName evidence="4">LIM interaction domain-containing protein</fullName>
    </recommendedName>
</protein>
<evidence type="ECO:0000313" key="6">
    <source>
        <dbReference type="Proteomes" id="UP000748531"/>
    </source>
</evidence>
<dbReference type="Pfam" id="PF01803">
    <property type="entry name" value="LIM_bind"/>
    <property type="match status" value="1"/>
</dbReference>
<dbReference type="GO" id="GO:0030274">
    <property type="term" value="F:LIM domain binding"/>
    <property type="evidence" value="ECO:0007669"/>
    <property type="project" value="UniProtKB-UniRule"/>
</dbReference>
<dbReference type="EMBL" id="LUCH01002189">
    <property type="protein sequence ID" value="KAF5401860.1"/>
    <property type="molecule type" value="Genomic_DNA"/>
</dbReference>
<reference evidence="5" key="1">
    <citation type="submission" date="2019-05" db="EMBL/GenBank/DDBJ databases">
        <title>Annotation for the trematode Paragonimus heterotremus.</title>
        <authorList>
            <person name="Choi Y.-J."/>
        </authorList>
    </citation>
    <scope>NUCLEOTIDE SEQUENCE</scope>
    <source>
        <strain evidence="5">LC</strain>
    </source>
</reference>
<evidence type="ECO:0000259" key="4">
    <source>
        <dbReference type="PROSITE" id="PS51957"/>
    </source>
</evidence>
<comment type="similarity">
    <text evidence="1 2">Belongs to the LDB family.</text>
</comment>
<evidence type="ECO:0000313" key="5">
    <source>
        <dbReference type="EMBL" id="KAF5401860.1"/>
    </source>
</evidence>
<dbReference type="InterPro" id="IPR029005">
    <property type="entry name" value="LIM-bd/SEUSS"/>
</dbReference>
<dbReference type="OrthoDB" id="774557at2759"/>
<sequence>MSRMPTVISAGGAQTGMHMQTVHSSSMISGPLSIPNPLSSGVVHSVHGMPLSGLHERDHILAAQGSVPGHYFSAMGANPNSPHHVPNMLPHGHHQFHHPHPLLGLSRLPHFIGQPELRIFEMNKRLLQRMQDCDSVWWEAFATDFFEDDATLTVGFLTEDGPKRYTIGRTLIPRYFRSIFDSGCGELHFNLRLSHEYFHHSSLTLDSETATMTMNMMRGIPATVVVEGRLTLEFSLDEFMRMRSWIFQIRAPQELIMRSMLSIQDPTFLDQLPKNITRYGMTPGTLNFFRLCVILEPMQELMSRQKAYSLSPRDCLKTTLFQKWQRMMPQEATRQPSKRRKRKGSAAANEGPNTNNNNNSGISTGRASKRKQSPVSIPSHHIAQPGDVMIVGEPTLMGGDFGDEDERLITRLENTQYDATVSSVSSSPHMHPSFSCSGEHPPSMISSPVGHVSISMNPGQPGLSGIPFRGSLSSGGPNSHLGMGPNEHMPNSLPSMPPHPSCMPVSMIPGQQSVSSSGRFGPHNAHVMVSPQYLSLPSKSSVSGATTPSSRDPYQSAMQSGPIDSMHIPVRSNSASSLLDGGPHLSGFSTCPSPNMLPSRTLTARFTPPGLPNGIVTNASVVSQANFMMPSEMVVCSNTSLASVQIPGTTMCSPPQPPASYTPDTLETSTMMHSSMQQAQSITSIKSSNSPLLFGCYGSNANGTSLPPDSSLSLMMVGSGCDPLQTVPMNENEDMKLPAAMSSHRSRSNSESGFTDCFVLSVLNSRSLFHPVELHFPHPSLNALSPELVHDLFTITTSTQNLKVLARMFQASAYHLNPTPLRSYASVEILQTWSSCTLFPFCSLSLSVLYI</sequence>
<gene>
    <name evidence="5" type="ORF">PHET_04834</name>
</gene>
<dbReference type="Proteomes" id="UP000748531">
    <property type="component" value="Unassembled WGS sequence"/>
</dbReference>
<dbReference type="Gene3D" id="2.10.110.10">
    <property type="entry name" value="Cysteine Rich Protein"/>
    <property type="match status" value="1"/>
</dbReference>
<proteinExistence type="inferred from homology"/>
<feature type="domain" description="LIM interaction" evidence="4">
    <location>
        <begin position="387"/>
        <end position="426"/>
    </location>
</feature>
<evidence type="ECO:0000256" key="1">
    <source>
        <dbReference type="ARBA" id="ARBA00006928"/>
    </source>
</evidence>
<feature type="region of interest" description="Disordered" evidence="3">
    <location>
        <begin position="326"/>
        <end position="387"/>
    </location>
</feature>
<evidence type="ECO:0000256" key="3">
    <source>
        <dbReference type="SAM" id="MobiDB-lite"/>
    </source>
</evidence>
<evidence type="ECO:0000256" key="2">
    <source>
        <dbReference type="PROSITE-ProRule" id="PRU01302"/>
    </source>
</evidence>
<feature type="region of interest" description="Disordered" evidence="3">
    <location>
        <begin position="536"/>
        <end position="566"/>
    </location>
</feature>
<name>A0A8J4WRV6_9TREM</name>